<comment type="similarity">
    <text evidence="2 4">Belongs to the peptidase M16 family.</text>
</comment>
<keyword evidence="8" id="KW-1185">Reference proteome</keyword>
<dbReference type="InterPro" id="IPR011765">
    <property type="entry name" value="Pept_M16_N"/>
</dbReference>
<evidence type="ECO:0000313" key="7">
    <source>
        <dbReference type="EMBL" id="CAD7026358.1"/>
    </source>
</evidence>
<keyword evidence="3" id="KW-0378">Hydrolase</keyword>
<dbReference type="InterPro" id="IPR001431">
    <property type="entry name" value="Pept_M16_Zn_BS"/>
</dbReference>
<evidence type="ECO:0000256" key="4">
    <source>
        <dbReference type="RuleBase" id="RU004447"/>
    </source>
</evidence>
<sequence length="441" mass="48655">MAAAPERQAMNVQVTRLASGLTVVTEAMPHLESVALGVWIKSGSRNETEDEHGIAHLLEHMAFKGTSRRSARDIAEEIENVGGELNAATSTETTSYYARVLKDHVPLAVDLLADILTESLFDEDELRREKHVILQEIGAANDTPDDVVFDKFSEIAYLGQTIGRPILGTPETVTGFTPSQIRNYLSRNYTTDRMYVVAAGAVDHDQFCKQVEQRFESLPHTPSAPPVLEAARYIGGEMREVRDLMDAQLLIGFEGKAYHMRDFYCSQILANILGGGMSSRLFQEVREHRGLCYSVYAFHWGFSDTGIFGIHAATGGDDIPKLLPVVIEELRKASETIHDQEIDRARAQIRAQLLMGQESPAARAGQIARQMILYGRPIPNHEMMERLEGITTQRLTDLSGRLFFDTTPTLSAVGPIEKLASMEDIAGSLAPASKGTRRAAG</sequence>
<comment type="caution">
    <text evidence="7">The sequence shown here is derived from an EMBL/GenBank/DDBJ whole genome shotgun (WGS) entry which is preliminary data.</text>
</comment>
<gene>
    <name evidence="7" type="ORF">REJC140_02364</name>
</gene>
<dbReference type="SUPFAM" id="SSF63411">
    <property type="entry name" value="LuxS/MPP-like metallohydrolase"/>
    <property type="match status" value="2"/>
</dbReference>
<dbReference type="Pfam" id="PF05193">
    <property type="entry name" value="Peptidase_M16_C"/>
    <property type="match status" value="1"/>
</dbReference>
<comment type="cofactor">
    <cofactor evidence="1">
        <name>Zn(2+)</name>
        <dbReference type="ChEBI" id="CHEBI:29105"/>
    </cofactor>
</comment>
<dbReference type="EMBL" id="CABFWF030000002">
    <property type="protein sequence ID" value="CAD7026358.1"/>
    <property type="molecule type" value="Genomic_DNA"/>
</dbReference>
<evidence type="ECO:0000256" key="2">
    <source>
        <dbReference type="ARBA" id="ARBA00007261"/>
    </source>
</evidence>
<dbReference type="Proteomes" id="UP000606921">
    <property type="component" value="Unassembled WGS sequence"/>
</dbReference>
<evidence type="ECO:0000313" key="8">
    <source>
        <dbReference type="Proteomes" id="UP000606921"/>
    </source>
</evidence>
<name>A0ABN7JJ40_9HYPH</name>
<dbReference type="InterPro" id="IPR050361">
    <property type="entry name" value="MPP/UQCRC_Complex"/>
</dbReference>
<feature type="domain" description="Peptidase M16 C-terminal" evidence="6">
    <location>
        <begin position="176"/>
        <end position="348"/>
    </location>
</feature>
<dbReference type="InterPro" id="IPR007863">
    <property type="entry name" value="Peptidase_M16_C"/>
</dbReference>
<organism evidence="7 8">
    <name type="scientific">Pseudorhizobium endolithicum</name>
    <dbReference type="NCBI Taxonomy" id="1191678"/>
    <lineage>
        <taxon>Bacteria</taxon>
        <taxon>Pseudomonadati</taxon>
        <taxon>Pseudomonadota</taxon>
        <taxon>Alphaproteobacteria</taxon>
        <taxon>Hyphomicrobiales</taxon>
        <taxon>Rhizobiaceae</taxon>
        <taxon>Rhizobium/Agrobacterium group</taxon>
        <taxon>Pseudorhizobium</taxon>
    </lineage>
</organism>
<evidence type="ECO:0000256" key="1">
    <source>
        <dbReference type="ARBA" id="ARBA00001947"/>
    </source>
</evidence>
<dbReference type="PANTHER" id="PTHR11851:SF49">
    <property type="entry name" value="MITOCHONDRIAL-PROCESSING PEPTIDASE SUBUNIT ALPHA"/>
    <property type="match status" value="1"/>
</dbReference>
<dbReference type="InterPro" id="IPR011249">
    <property type="entry name" value="Metalloenz_LuxS/M16"/>
</dbReference>
<dbReference type="Pfam" id="PF00675">
    <property type="entry name" value="Peptidase_M16"/>
    <property type="match status" value="1"/>
</dbReference>
<accession>A0ABN7JJ40</accession>
<reference evidence="7 8" key="1">
    <citation type="submission" date="2020-11" db="EMBL/GenBank/DDBJ databases">
        <authorList>
            <person name="Lassalle F."/>
        </authorList>
    </citation>
    <scope>NUCLEOTIDE SEQUENCE [LARGE SCALE GENOMIC DNA]</scope>
    <source>
        <strain evidence="7 8">JC140</strain>
    </source>
</reference>
<dbReference type="PANTHER" id="PTHR11851">
    <property type="entry name" value="METALLOPROTEASE"/>
    <property type="match status" value="1"/>
</dbReference>
<keyword evidence="3" id="KW-0482">Metalloprotease</keyword>
<proteinExistence type="inferred from homology"/>
<keyword evidence="3" id="KW-0645">Protease</keyword>
<protein>
    <submittedName>
        <fullName evidence="7">Insulinase family protein</fullName>
    </submittedName>
</protein>
<dbReference type="PROSITE" id="PS00143">
    <property type="entry name" value="INSULINASE"/>
    <property type="match status" value="1"/>
</dbReference>
<evidence type="ECO:0000259" key="5">
    <source>
        <dbReference type="Pfam" id="PF00675"/>
    </source>
</evidence>
<evidence type="ECO:0000256" key="3">
    <source>
        <dbReference type="ARBA" id="ARBA00023049"/>
    </source>
</evidence>
<feature type="domain" description="Peptidase M16 N-terminal" evidence="5">
    <location>
        <begin position="23"/>
        <end position="169"/>
    </location>
</feature>
<evidence type="ECO:0000259" key="6">
    <source>
        <dbReference type="Pfam" id="PF05193"/>
    </source>
</evidence>
<dbReference type="Gene3D" id="3.30.830.10">
    <property type="entry name" value="Metalloenzyme, LuxS/M16 peptidase-like"/>
    <property type="match status" value="2"/>
</dbReference>